<feature type="domain" description="K Homology" evidence="5">
    <location>
        <begin position="276"/>
        <end position="352"/>
    </location>
</feature>
<dbReference type="PANTHER" id="PTHR10288">
    <property type="entry name" value="KH DOMAIN CONTAINING RNA BINDING PROTEIN"/>
    <property type="match status" value="1"/>
</dbReference>
<dbReference type="Gene3D" id="3.30.1370.10">
    <property type="entry name" value="K Homology domain, type 1"/>
    <property type="match status" value="11"/>
</dbReference>
<dbReference type="CDD" id="cd22408">
    <property type="entry name" value="KH-I_Vigilin_rpt4"/>
    <property type="match status" value="1"/>
</dbReference>
<dbReference type="Pfam" id="PF00013">
    <property type="entry name" value="KH_1"/>
    <property type="match status" value="9"/>
</dbReference>
<evidence type="ECO:0000259" key="5">
    <source>
        <dbReference type="SMART" id="SM00322"/>
    </source>
</evidence>
<dbReference type="GO" id="GO:0003723">
    <property type="term" value="F:RNA binding"/>
    <property type="evidence" value="ECO:0007669"/>
    <property type="project" value="UniProtKB-UniRule"/>
</dbReference>
<feature type="domain" description="K Homology" evidence="5">
    <location>
        <begin position="1180"/>
        <end position="1253"/>
    </location>
</feature>
<organism evidence="6 7">
    <name type="scientific">Terfezia boudieri ATCC MYA-4762</name>
    <dbReference type="NCBI Taxonomy" id="1051890"/>
    <lineage>
        <taxon>Eukaryota</taxon>
        <taxon>Fungi</taxon>
        <taxon>Dikarya</taxon>
        <taxon>Ascomycota</taxon>
        <taxon>Pezizomycotina</taxon>
        <taxon>Pezizomycetes</taxon>
        <taxon>Pezizales</taxon>
        <taxon>Pezizaceae</taxon>
        <taxon>Terfezia</taxon>
    </lineage>
</organism>
<evidence type="ECO:0000313" key="7">
    <source>
        <dbReference type="Proteomes" id="UP000267821"/>
    </source>
</evidence>
<feature type="compositionally biased region" description="Basic and acidic residues" evidence="4">
    <location>
        <begin position="1258"/>
        <end position="1270"/>
    </location>
</feature>
<feature type="domain" description="K Homology" evidence="5">
    <location>
        <begin position="993"/>
        <end position="1063"/>
    </location>
</feature>
<dbReference type="SUPFAM" id="SSF54791">
    <property type="entry name" value="Eukaryotic type KH-domain (KH-domain type I)"/>
    <property type="match status" value="10"/>
</dbReference>
<dbReference type="InterPro" id="IPR054548">
    <property type="entry name" value="SCP160-like_KH"/>
</dbReference>
<feature type="compositionally biased region" description="Low complexity" evidence="4">
    <location>
        <begin position="8"/>
        <end position="20"/>
    </location>
</feature>
<dbReference type="FunCoup" id="A0A3N4LHK2">
    <property type="interactions" value="676"/>
</dbReference>
<keyword evidence="7" id="KW-1185">Reference proteome</keyword>
<dbReference type="InterPro" id="IPR004088">
    <property type="entry name" value="KH_dom_type_1"/>
</dbReference>
<evidence type="ECO:0000256" key="4">
    <source>
        <dbReference type="SAM" id="MobiDB-lite"/>
    </source>
</evidence>
<evidence type="ECO:0000256" key="2">
    <source>
        <dbReference type="ARBA" id="ARBA00022884"/>
    </source>
</evidence>
<evidence type="ECO:0000256" key="1">
    <source>
        <dbReference type="ARBA" id="ARBA00022737"/>
    </source>
</evidence>
<feature type="domain" description="K Homology" evidence="5">
    <location>
        <begin position="674"/>
        <end position="737"/>
    </location>
</feature>
<dbReference type="CDD" id="cd22446">
    <property type="entry name" value="KH-I_ScSCP160_rpt1"/>
    <property type="match status" value="1"/>
</dbReference>
<keyword evidence="2 3" id="KW-0694">RNA-binding</keyword>
<dbReference type="InterPro" id="IPR004087">
    <property type="entry name" value="KH_dom"/>
</dbReference>
<protein>
    <recommendedName>
        <fullName evidence="5">K Homology domain-containing protein</fullName>
    </recommendedName>
</protein>
<feature type="domain" description="K Homology" evidence="5">
    <location>
        <begin position="357"/>
        <end position="425"/>
    </location>
</feature>
<dbReference type="Proteomes" id="UP000267821">
    <property type="component" value="Unassembled WGS sequence"/>
</dbReference>
<feature type="domain" description="K Homology" evidence="5">
    <location>
        <begin position="511"/>
        <end position="584"/>
    </location>
</feature>
<feature type="domain" description="K Homology" evidence="5">
    <location>
        <begin position="741"/>
        <end position="831"/>
    </location>
</feature>
<feature type="region of interest" description="Disordered" evidence="4">
    <location>
        <begin position="1258"/>
        <end position="1293"/>
    </location>
</feature>
<dbReference type="CDD" id="cd22450">
    <property type="entry name" value="KH-I_ScSCP160_rpt5"/>
    <property type="match status" value="1"/>
</dbReference>
<dbReference type="Pfam" id="PF22952">
    <property type="entry name" value="KH_11"/>
    <property type="match status" value="1"/>
</dbReference>
<feature type="domain" description="K Homology" evidence="5">
    <location>
        <begin position="193"/>
        <end position="271"/>
    </location>
</feature>
<proteinExistence type="predicted"/>
<keyword evidence="1" id="KW-0677">Repeat</keyword>
<dbReference type="OrthoDB" id="10027144at2759"/>
<name>A0A3N4LHK2_9PEZI</name>
<dbReference type="InterPro" id="IPR057778">
    <property type="entry name" value="KH_Vigilin_N"/>
</dbReference>
<reference evidence="6 7" key="1">
    <citation type="journal article" date="2018" name="Nat. Ecol. Evol.">
        <title>Pezizomycetes genomes reveal the molecular basis of ectomycorrhizal truffle lifestyle.</title>
        <authorList>
            <person name="Murat C."/>
            <person name="Payen T."/>
            <person name="Noel B."/>
            <person name="Kuo A."/>
            <person name="Morin E."/>
            <person name="Chen J."/>
            <person name="Kohler A."/>
            <person name="Krizsan K."/>
            <person name="Balestrini R."/>
            <person name="Da Silva C."/>
            <person name="Montanini B."/>
            <person name="Hainaut M."/>
            <person name="Levati E."/>
            <person name="Barry K.W."/>
            <person name="Belfiori B."/>
            <person name="Cichocki N."/>
            <person name="Clum A."/>
            <person name="Dockter R.B."/>
            <person name="Fauchery L."/>
            <person name="Guy J."/>
            <person name="Iotti M."/>
            <person name="Le Tacon F."/>
            <person name="Lindquist E.A."/>
            <person name="Lipzen A."/>
            <person name="Malagnac F."/>
            <person name="Mello A."/>
            <person name="Molinier V."/>
            <person name="Miyauchi S."/>
            <person name="Poulain J."/>
            <person name="Riccioni C."/>
            <person name="Rubini A."/>
            <person name="Sitrit Y."/>
            <person name="Splivallo R."/>
            <person name="Traeger S."/>
            <person name="Wang M."/>
            <person name="Zifcakova L."/>
            <person name="Wipf D."/>
            <person name="Zambonelli A."/>
            <person name="Paolocci F."/>
            <person name="Nowrousian M."/>
            <person name="Ottonello S."/>
            <person name="Baldrian P."/>
            <person name="Spatafora J.W."/>
            <person name="Henrissat B."/>
            <person name="Nagy L.G."/>
            <person name="Aury J.M."/>
            <person name="Wincker P."/>
            <person name="Grigoriev I.V."/>
            <person name="Bonfante P."/>
            <person name="Martin F.M."/>
        </authorList>
    </citation>
    <scope>NUCLEOTIDE SEQUENCE [LARGE SCALE GENOMIC DNA]</scope>
    <source>
        <strain evidence="6 7">ATCC MYA-4762</strain>
    </source>
</reference>
<dbReference type="PROSITE" id="PS50084">
    <property type="entry name" value="KH_TYPE_1"/>
    <property type="match status" value="9"/>
</dbReference>
<sequence length="1293" mass="140877">MEEHERAAAAAAAGNDASATAAATAPTAPIVTVDSNATTVVPAADATIKATEPKTNIPDVNSAEAFPALGGGPAPPKPATTARSLWGSKMPTVISAPGLAYTNGATTASKVGIKPTVQIWNEKTSILELQGHEKLPKNQLKRGMADIGKDVEKKTGTRIQMSTTSAGVTVVIVKGRPGDVSVARRELMRELCPRRTIAISIPTSVRPHIIGKRGEMIKRLQQETQTKINVPKMAEGETPLFEDDGTTIEITVEGDAEGTEICRRMIDVIVAEKTAHTVIRINDVHGKFYPFIAGPNFQTINDLQRGKDIKINVPEYFHTSTKKLSPASGPIIIRGEKNAANEAKLAIEEIVRNLAPTFTALDVQVLKNKHRFIYGDRGKGIHELLEKTGCSAILPADNVPVDLIVVTGPSEKIGNGISAVMSIVNSYIVIPMSLWMAHQNSPIGGEAHARALVRLWARTGELKPIESALEAEFVTPKNLGGQFNIDIIARSTEAANAARDQFKQLVARYTPGKIEVMKIDPLCHPTIIGKHGQGLKQILDKHGVQVLIGEDSSFGNEVFLVIEDPNVSLEECKEKFREVKELLEEQAKGLGDIVSERITIDGKFHKVIFDGSTFRALSQGTVSVNFTLVEKPEEGEEAGEIRIIVRGPAADVKNTIKRINAWVEECKDKEDPGEPFTLAFDYPAQFSPMLIGTKGANVNKLRDELGVDIKLKEGKGEIKGIQINVEVAQRRLNEQIKQLDDNTTLRIQVPPEHHRAIIGAQGKFVRRLEENYGVRINFPKSTGKEDLDNVDASSDAGVSHNTRQLAPNEVMIKGGKKGCAEAKSEIEELLKYEIEHGQTATLNIAAKSIKGLFTTYMKEFRRIREESGARIDIPNDRDAAPDTILEIRIKGTKEAVLDAKKDLSKIIDNLAQLVVERITVDKRFHRSLIGTGGATLRDIVEKAGGPKDRSAQARMVKFPNTDSQDDVIKIEGHKSVVEKIITSINQIVEGKKNQVQVVVDVPQDKHARLIGRGGSIRQDLEAQFKVTIDIPRQNSAPSAIGVTLTGPPEAVEKAKAHIIELTKEFEGETVMVPRALHHAVADGGLFIKRLRNDYRVSVDHGNQPFLTKPTAIFRPMATNTTLPLITDQDQDEVTSFSWEIIPNPTLDGSEEGAIPWILRSSSPDALAKAKDLLQKQIELVKTQSHVGFLTLPDQSTYRFVVGRNGQEVNKIKELTGCRVMVPKAGGGEGEAIVLWGAREGLEKAREVILEIVAGAEERGKGRGGEGEGGGRRGGYRGGFKGREEEAAANEPDW</sequence>
<gene>
    <name evidence="6" type="ORF">L211DRAFT_791386</name>
</gene>
<feature type="domain" description="K Homology" evidence="5">
    <location>
        <begin position="592"/>
        <end position="664"/>
    </location>
</feature>
<feature type="domain" description="K Homology" evidence="5">
    <location>
        <begin position="912"/>
        <end position="989"/>
    </location>
</feature>
<feature type="region of interest" description="Disordered" evidence="4">
    <location>
        <begin position="1"/>
        <end position="20"/>
    </location>
</feature>
<dbReference type="Pfam" id="PF24668">
    <property type="entry name" value="KH_Vigilin"/>
    <property type="match status" value="1"/>
</dbReference>
<evidence type="ECO:0000256" key="3">
    <source>
        <dbReference type="PROSITE-ProRule" id="PRU00117"/>
    </source>
</evidence>
<feature type="domain" description="K Homology" evidence="5">
    <location>
        <begin position="836"/>
        <end position="908"/>
    </location>
</feature>
<dbReference type="InParanoid" id="A0A3N4LHK2"/>
<evidence type="ECO:0000313" key="6">
    <source>
        <dbReference type="EMBL" id="RPB20922.1"/>
    </source>
</evidence>
<dbReference type="STRING" id="1051890.A0A3N4LHK2"/>
<accession>A0A3N4LHK2</accession>
<dbReference type="SMART" id="SM00322">
    <property type="entry name" value="KH"/>
    <property type="match status" value="11"/>
</dbReference>
<dbReference type="InterPro" id="IPR036612">
    <property type="entry name" value="KH_dom_type_1_sf"/>
</dbReference>
<dbReference type="EMBL" id="ML121566">
    <property type="protein sequence ID" value="RPB20922.1"/>
    <property type="molecule type" value="Genomic_DNA"/>
</dbReference>